<sequence length="633" mass="71355">MEKLTAASTLAELWRHPVGHDVLDKLLLQMGRGEGWVTNPLVSRLTIGRACRLGRGLVGEGFADTLLALVNAAPPPVTGAPGVRRAPFKEDVFYQIYPRSFRDADGDGVGDLAGILEKLPYLQELGITALWLSPIYASPMDDNGYDISDYRAVNPEFGTMEDLERLLAEVHRRGMKLIMDLVVNHTSDEHPWFREACRDRQSPYHDYYIWRDGGPDAPPNNWTSFFSGPAWNYYPEVGQWALHLFSKKQMDLNWDNPALRAEVAQIVRWWLDKGVDGFRMDVINYISKASLADGSEAVGKLMGFTGIEHYFYGPRLHEYLHELRENAFAPYGAVMVGETPGVGLEMAKQLTAEERETLDMVFNFDQLETPGHVRFDDYDYDLAYLKKYYLKWMAGMPDNCRMSIFWDNHDNPRMLGKIERGQEYRAVLAKLLAVLQLTLKGTPFLYQGQELGMTNIPFPSAAELRDVESLNLCRALEKEAGPKAAFEKVLAGTRDHARTPMQWENAPGAGFTSGTPWIWLSDDWQAGWNAADEAADPDSVLNAYKALLALRRAHPVFAYGAFAQQYASRRDLFCYTRTGEGERYAVLLNLMPGAAPRPRLPAGAACAYNSYGGPAKELRPYEAEIWRLEGPER</sequence>
<dbReference type="InterPro" id="IPR017853">
    <property type="entry name" value="GH"/>
</dbReference>
<accession>A0A923IDQ3</accession>
<dbReference type="SUPFAM" id="SSF51011">
    <property type="entry name" value="Glycosyl hydrolase domain"/>
    <property type="match status" value="1"/>
</dbReference>
<protein>
    <submittedName>
        <fullName evidence="5">Alpha-glucosidase</fullName>
    </submittedName>
</protein>
<evidence type="ECO:0000256" key="1">
    <source>
        <dbReference type="ARBA" id="ARBA00008061"/>
    </source>
</evidence>
<dbReference type="RefSeq" id="WP_186886847.1">
    <property type="nucleotide sequence ID" value="NZ_JACONZ010000001.1"/>
</dbReference>
<name>A0A923IDQ3_9FIRM</name>
<feature type="domain" description="Glycosyl hydrolase family 13 catalytic" evidence="4">
    <location>
        <begin position="95"/>
        <end position="498"/>
    </location>
</feature>
<dbReference type="PANTHER" id="PTHR10357">
    <property type="entry name" value="ALPHA-AMYLASE FAMILY MEMBER"/>
    <property type="match status" value="1"/>
</dbReference>
<comment type="similarity">
    <text evidence="1">Belongs to the glycosyl hydrolase 13 family.</text>
</comment>
<dbReference type="PANTHER" id="PTHR10357:SF179">
    <property type="entry name" value="NEUTRAL AND BASIC AMINO ACID TRANSPORT PROTEIN RBAT"/>
    <property type="match status" value="1"/>
</dbReference>
<proteinExistence type="inferred from homology"/>
<dbReference type="Gene3D" id="3.20.20.80">
    <property type="entry name" value="Glycosidases"/>
    <property type="match status" value="1"/>
</dbReference>
<keyword evidence="3" id="KW-0326">Glycosidase</keyword>
<reference evidence="5" key="1">
    <citation type="submission" date="2020-08" db="EMBL/GenBank/DDBJ databases">
        <title>Genome public.</title>
        <authorList>
            <person name="Liu C."/>
            <person name="Sun Q."/>
        </authorList>
    </citation>
    <scope>NUCLEOTIDE SEQUENCE</scope>
    <source>
        <strain evidence="5">BX8</strain>
    </source>
</reference>
<evidence type="ECO:0000313" key="5">
    <source>
        <dbReference type="EMBL" id="MBC5580502.1"/>
    </source>
</evidence>
<dbReference type="CDD" id="cd11333">
    <property type="entry name" value="AmyAc_SI_OligoGlu_DGase"/>
    <property type="match status" value="1"/>
</dbReference>
<evidence type="ECO:0000256" key="3">
    <source>
        <dbReference type="ARBA" id="ARBA00023295"/>
    </source>
</evidence>
<dbReference type="InterPro" id="IPR006047">
    <property type="entry name" value="GH13_cat_dom"/>
</dbReference>
<dbReference type="Gene3D" id="3.90.400.10">
    <property type="entry name" value="Oligo-1,6-glucosidase, Domain 2"/>
    <property type="match status" value="1"/>
</dbReference>
<keyword evidence="2" id="KW-0378">Hydrolase</keyword>
<gene>
    <name evidence="5" type="ORF">H8S23_03185</name>
</gene>
<dbReference type="EMBL" id="JACONZ010000001">
    <property type="protein sequence ID" value="MBC5580502.1"/>
    <property type="molecule type" value="Genomic_DNA"/>
</dbReference>
<dbReference type="Proteomes" id="UP000659630">
    <property type="component" value="Unassembled WGS sequence"/>
</dbReference>
<evidence type="ECO:0000259" key="4">
    <source>
        <dbReference type="SMART" id="SM00642"/>
    </source>
</evidence>
<dbReference type="SUPFAM" id="SSF51445">
    <property type="entry name" value="(Trans)glycosidases"/>
    <property type="match status" value="1"/>
</dbReference>
<dbReference type="GO" id="GO:0004556">
    <property type="term" value="F:alpha-amylase activity"/>
    <property type="evidence" value="ECO:0007669"/>
    <property type="project" value="TreeGrafter"/>
</dbReference>
<dbReference type="Pfam" id="PF00128">
    <property type="entry name" value="Alpha-amylase"/>
    <property type="match status" value="1"/>
</dbReference>
<comment type="caution">
    <text evidence="5">The sequence shown here is derived from an EMBL/GenBank/DDBJ whole genome shotgun (WGS) entry which is preliminary data.</text>
</comment>
<evidence type="ECO:0000256" key="2">
    <source>
        <dbReference type="ARBA" id="ARBA00022801"/>
    </source>
</evidence>
<evidence type="ECO:0000313" key="6">
    <source>
        <dbReference type="Proteomes" id="UP000659630"/>
    </source>
</evidence>
<dbReference type="FunFam" id="3.20.20.80:FF:000064">
    <property type="entry name" value="Oligo-1,6-glucosidase"/>
    <property type="match status" value="1"/>
</dbReference>
<organism evidence="5 6">
    <name type="scientific">Anaerofilum hominis</name>
    <dbReference type="NCBI Taxonomy" id="2763016"/>
    <lineage>
        <taxon>Bacteria</taxon>
        <taxon>Bacillati</taxon>
        <taxon>Bacillota</taxon>
        <taxon>Clostridia</taxon>
        <taxon>Eubacteriales</taxon>
        <taxon>Oscillospiraceae</taxon>
        <taxon>Anaerofilum</taxon>
    </lineage>
</organism>
<dbReference type="InterPro" id="IPR045857">
    <property type="entry name" value="O16G_dom_2"/>
</dbReference>
<dbReference type="GO" id="GO:0009313">
    <property type="term" value="P:oligosaccharide catabolic process"/>
    <property type="evidence" value="ECO:0007669"/>
    <property type="project" value="TreeGrafter"/>
</dbReference>
<dbReference type="FunFam" id="3.90.400.10:FF:000002">
    <property type="entry name" value="Sucrose isomerase"/>
    <property type="match status" value="1"/>
</dbReference>
<keyword evidence="6" id="KW-1185">Reference proteome</keyword>
<dbReference type="AlphaFoldDB" id="A0A923IDQ3"/>
<dbReference type="SMART" id="SM00642">
    <property type="entry name" value="Aamy"/>
    <property type="match status" value="1"/>
</dbReference>